<dbReference type="Gene3D" id="1.10.30.50">
    <property type="match status" value="1"/>
</dbReference>
<dbReference type="EMBL" id="BAAAOH010000001">
    <property type="protein sequence ID" value="GAA1993290.1"/>
    <property type="molecule type" value="Genomic_DNA"/>
</dbReference>
<gene>
    <name evidence="3" type="ORF">GCM10009777_31070</name>
</gene>
<evidence type="ECO:0000313" key="4">
    <source>
        <dbReference type="Proteomes" id="UP001500326"/>
    </source>
</evidence>
<accession>A0ABN2SVT4</accession>
<organism evidence="3 4">
    <name type="scientific">Microbacterium pumilum</name>
    <dbReference type="NCBI Taxonomy" id="344165"/>
    <lineage>
        <taxon>Bacteria</taxon>
        <taxon>Bacillati</taxon>
        <taxon>Actinomycetota</taxon>
        <taxon>Actinomycetes</taxon>
        <taxon>Micrococcales</taxon>
        <taxon>Microbacteriaceae</taxon>
        <taxon>Microbacterium</taxon>
    </lineage>
</organism>
<feature type="region of interest" description="Disordered" evidence="1">
    <location>
        <begin position="224"/>
        <end position="292"/>
    </location>
</feature>
<dbReference type="InterPro" id="IPR003615">
    <property type="entry name" value="HNH_nuc"/>
</dbReference>
<evidence type="ECO:0000313" key="3">
    <source>
        <dbReference type="EMBL" id="GAA1993290.1"/>
    </source>
</evidence>
<comment type="caution">
    <text evidence="3">The sequence shown here is derived from an EMBL/GenBank/DDBJ whole genome shotgun (WGS) entry which is preliminary data.</text>
</comment>
<sequence>MGHTVGSDGPGAWHELDELVTRVVEQRAAIASLQAGEAALLSEAVDLVISRTAQRHAEGRRTGNDLPLREVCAELGAAMRMSDRTVQTRLGDASTLTTSFSATHDAWRAGRIDAGHVAAILDAGAGIADQDARARYEHQVLDAAAHESPGRLRPLARIVAARVDPQSIDERHRLARARRDVRVIDLEDAMARVIADVPATLAYAILDRITQMAHEVRAAEGAAAASHRGEAGEQSAWPCGQSDPIDAGEGTGDAVLTGPSTRESVAPSTEPGHSAGNGGAETSGPGSDDRSMGELRADILVDLLLTSTPTAHGDADAMGAISGRVQVTIPVLTAAGVGHEPAILAGHGPIDAATARRLAADAPGWDRIMTHPCTGEPLSVDRYRPSTEITRFLSVRDEHCRFPGCRMPVWRCDVDHTVDAALGGATCVCNLANLCRRHHTLKHASDWIVRQLGGGVLEWTSPTRRRYIDRPPSTVSFVPDPAFAVGRYADPPPPF</sequence>
<proteinExistence type="predicted"/>
<dbReference type="Pfam" id="PF02720">
    <property type="entry name" value="DUF222"/>
    <property type="match status" value="1"/>
</dbReference>
<dbReference type="InterPro" id="IPR003870">
    <property type="entry name" value="DUF222"/>
</dbReference>
<dbReference type="CDD" id="cd00085">
    <property type="entry name" value="HNHc"/>
    <property type="match status" value="1"/>
</dbReference>
<dbReference type="Proteomes" id="UP001500326">
    <property type="component" value="Unassembled WGS sequence"/>
</dbReference>
<evidence type="ECO:0000256" key="1">
    <source>
        <dbReference type="SAM" id="MobiDB-lite"/>
    </source>
</evidence>
<dbReference type="RefSeq" id="WP_344064248.1">
    <property type="nucleotide sequence ID" value="NZ_BAAAOH010000001.1"/>
</dbReference>
<feature type="domain" description="DUF222" evidence="2">
    <location>
        <begin position="49"/>
        <end position="397"/>
    </location>
</feature>
<protein>
    <recommendedName>
        <fullName evidence="2">DUF222 domain-containing protein</fullName>
    </recommendedName>
</protein>
<keyword evidence="4" id="KW-1185">Reference proteome</keyword>
<evidence type="ECO:0000259" key="2">
    <source>
        <dbReference type="Pfam" id="PF02720"/>
    </source>
</evidence>
<feature type="compositionally biased region" description="Polar residues" evidence="1">
    <location>
        <begin position="258"/>
        <end position="267"/>
    </location>
</feature>
<name>A0ABN2SVT4_9MICO</name>
<reference evidence="3 4" key="1">
    <citation type="journal article" date="2019" name="Int. J. Syst. Evol. Microbiol.">
        <title>The Global Catalogue of Microorganisms (GCM) 10K type strain sequencing project: providing services to taxonomists for standard genome sequencing and annotation.</title>
        <authorList>
            <consortium name="The Broad Institute Genomics Platform"/>
            <consortium name="The Broad Institute Genome Sequencing Center for Infectious Disease"/>
            <person name="Wu L."/>
            <person name="Ma J."/>
        </authorList>
    </citation>
    <scope>NUCLEOTIDE SEQUENCE [LARGE SCALE GENOMIC DNA]</scope>
    <source>
        <strain evidence="3 4">JCM 14902</strain>
    </source>
</reference>